<dbReference type="Gene3D" id="3.40.640.10">
    <property type="entry name" value="Type I PLP-dependent aspartate aminotransferase-like (Major domain)"/>
    <property type="match status" value="1"/>
</dbReference>
<comment type="caution">
    <text evidence="12">The sequence shown here is derived from an EMBL/GenBank/DDBJ whole genome shotgun (WGS) entry which is preliminary data.</text>
</comment>
<keyword evidence="8 9" id="KW-0663">Pyridoxal phosphate</keyword>
<dbReference type="InterPro" id="IPR015422">
    <property type="entry name" value="PyrdxlP-dep_Trfase_small"/>
</dbReference>
<evidence type="ECO:0000256" key="5">
    <source>
        <dbReference type="ARBA" id="ARBA00022490"/>
    </source>
</evidence>
<dbReference type="HAMAP" id="MF_00051">
    <property type="entry name" value="SHMT"/>
    <property type="match status" value="1"/>
</dbReference>
<dbReference type="GO" id="GO:0032259">
    <property type="term" value="P:methylation"/>
    <property type="evidence" value="ECO:0007669"/>
    <property type="project" value="UniProtKB-KW"/>
</dbReference>
<dbReference type="UniPathway" id="UPA00193"/>
<dbReference type="GO" id="GO:0004372">
    <property type="term" value="F:glycine hydroxymethyltransferase activity"/>
    <property type="evidence" value="ECO:0007669"/>
    <property type="project" value="UniProtKB-UniRule"/>
</dbReference>
<evidence type="ECO:0000256" key="2">
    <source>
        <dbReference type="ARBA" id="ARBA00004496"/>
    </source>
</evidence>
<evidence type="ECO:0000256" key="6">
    <source>
        <dbReference type="ARBA" id="ARBA00022563"/>
    </source>
</evidence>
<dbReference type="InterPro" id="IPR015421">
    <property type="entry name" value="PyrdxlP-dep_Trfase_major"/>
</dbReference>
<comment type="caution">
    <text evidence="9">Lacks conserved residue(s) required for the propagation of feature annotation.</text>
</comment>
<feature type="binding site" evidence="9">
    <location>
        <begin position="120"/>
        <end position="122"/>
    </location>
    <ligand>
        <name>(6S)-5,6,7,8-tetrahydrofolate</name>
        <dbReference type="ChEBI" id="CHEBI:57453"/>
    </ligand>
</feature>
<comment type="cofactor">
    <cofactor evidence="1 9 10">
        <name>pyridoxal 5'-phosphate</name>
        <dbReference type="ChEBI" id="CHEBI:597326"/>
    </cofactor>
</comment>
<dbReference type="GO" id="GO:0035999">
    <property type="term" value="P:tetrahydrofolate interconversion"/>
    <property type="evidence" value="ECO:0007669"/>
    <property type="project" value="UniProtKB-UniRule"/>
</dbReference>
<comment type="function">
    <text evidence="9">Catalyzes the reversible interconversion of serine and glycine with tetrahydrofolate (THF) serving as the one-carbon carrier. This reaction serves as the major source of one-carbon groups required for the biosynthesis of purines, thymidylate, methionine, and other important biomolecules. Also exhibits THF-independent aldolase activity toward beta-hydroxyamino acids, producing glycine and aldehydes, via a retro-aldol mechanism.</text>
</comment>
<comment type="pathway">
    <text evidence="9">One-carbon metabolism; tetrahydrofolate interconversion.</text>
</comment>
<evidence type="ECO:0000256" key="8">
    <source>
        <dbReference type="ARBA" id="ARBA00022898"/>
    </source>
</evidence>
<dbReference type="UniPathway" id="UPA00288">
    <property type="reaction ID" value="UER01023"/>
</dbReference>
<dbReference type="InterPro" id="IPR019798">
    <property type="entry name" value="Ser_HO-MeTrfase_PLP_BS"/>
</dbReference>
<dbReference type="NCBIfam" id="NF000586">
    <property type="entry name" value="PRK00011.1"/>
    <property type="match status" value="1"/>
</dbReference>
<keyword evidence="9" id="KW-0028">Amino-acid biosynthesis</keyword>
<dbReference type="GO" id="GO:0019264">
    <property type="term" value="P:glycine biosynthetic process from serine"/>
    <property type="evidence" value="ECO:0007669"/>
    <property type="project" value="UniProtKB-UniRule"/>
</dbReference>
<reference evidence="12 13" key="1">
    <citation type="journal article" date="2016" name="Nat. Commun.">
        <title>Thousands of microbial genomes shed light on interconnected biogeochemical processes in an aquifer system.</title>
        <authorList>
            <person name="Anantharaman K."/>
            <person name="Brown C.T."/>
            <person name="Hug L.A."/>
            <person name="Sharon I."/>
            <person name="Castelle C.J."/>
            <person name="Probst A.J."/>
            <person name="Thomas B.C."/>
            <person name="Singh A."/>
            <person name="Wilkins M.J."/>
            <person name="Karaoz U."/>
            <person name="Brodie E.L."/>
            <person name="Williams K.H."/>
            <person name="Hubbard S.S."/>
            <person name="Banfield J.F."/>
        </authorList>
    </citation>
    <scope>NUCLEOTIDE SEQUENCE [LARGE SCALE GENOMIC DNA]</scope>
</reference>
<dbReference type="Gene3D" id="3.90.1150.10">
    <property type="entry name" value="Aspartate Aminotransferase, domain 1"/>
    <property type="match status" value="1"/>
</dbReference>
<dbReference type="GO" id="GO:0005829">
    <property type="term" value="C:cytosol"/>
    <property type="evidence" value="ECO:0007669"/>
    <property type="project" value="TreeGrafter"/>
</dbReference>
<evidence type="ECO:0000256" key="3">
    <source>
        <dbReference type="ARBA" id="ARBA00006376"/>
    </source>
</evidence>
<name>A0A1G2DZ77_9BACT</name>
<dbReference type="EMBL" id="MHLY01000007">
    <property type="protein sequence ID" value="OGZ18823.1"/>
    <property type="molecule type" value="Genomic_DNA"/>
</dbReference>
<evidence type="ECO:0000256" key="10">
    <source>
        <dbReference type="PIRSR" id="PIRSR000412-50"/>
    </source>
</evidence>
<evidence type="ECO:0000256" key="4">
    <source>
        <dbReference type="ARBA" id="ARBA00011738"/>
    </source>
</evidence>
<evidence type="ECO:0000259" key="11">
    <source>
        <dbReference type="Pfam" id="PF00464"/>
    </source>
</evidence>
<dbReference type="PANTHER" id="PTHR11680:SF35">
    <property type="entry name" value="SERINE HYDROXYMETHYLTRANSFERASE 1"/>
    <property type="match status" value="1"/>
</dbReference>
<keyword evidence="12" id="KW-0489">Methyltransferase</keyword>
<sequence length="424" mass="47770">MNLAKTDPKIYDLIKKEIERQKDGLVLIPSENYASPAVLSAMGTPLSNKYSEGYPKKRYYGGNQFIDEIETLAIERAKKIFHAEHANVQPHSGSQANATVYLALLNYRDKVLGIDLSAGGHLTHGSPVNFSGKLYNFAYYGVDSKTERINLREVEKIAKKFKPKLIIVSTTAYSRTLEFKKFRKIADRIKAYLMADIAHIAGLVVAGLHPHPFPWCDVVTTTTHKTLRGPRGGLILCKIKDRLDPKGKLTLSQKIDKAVFPGTQGGPLEHVIAAKAVCFLEAMRPSFKKYQKQIILNARAMADEFKKQGIRIVSGGTDNHLMVIDISPFKTESKRIQDELDEVGLYVNRNAIPFDKRPPYNPSGIRLGSPAITTRGLKEKEAREVVRLIVSLIKNIKNTKIKNQIKKRVKEITRKFPIYVDFQW</sequence>
<keyword evidence="7 9" id="KW-0808">Transferase</keyword>
<evidence type="ECO:0000256" key="7">
    <source>
        <dbReference type="ARBA" id="ARBA00022679"/>
    </source>
</evidence>
<organism evidence="12 13">
    <name type="scientific">Candidatus Nealsonbacteria bacterium RBG_13_42_11</name>
    <dbReference type="NCBI Taxonomy" id="1801663"/>
    <lineage>
        <taxon>Bacteria</taxon>
        <taxon>Candidatus Nealsoniibacteriota</taxon>
    </lineage>
</organism>
<dbReference type="SUPFAM" id="SSF53383">
    <property type="entry name" value="PLP-dependent transferases"/>
    <property type="match status" value="1"/>
</dbReference>
<evidence type="ECO:0000313" key="12">
    <source>
        <dbReference type="EMBL" id="OGZ18823.1"/>
    </source>
</evidence>
<dbReference type="Pfam" id="PF00464">
    <property type="entry name" value="SHMT"/>
    <property type="match status" value="1"/>
</dbReference>
<dbReference type="PROSITE" id="PS00096">
    <property type="entry name" value="SHMT"/>
    <property type="match status" value="1"/>
</dbReference>
<comment type="subunit">
    <text evidence="4 9">Homodimer.</text>
</comment>
<proteinExistence type="inferred from homology"/>
<dbReference type="FunFam" id="3.40.640.10:FF:000001">
    <property type="entry name" value="Serine hydroxymethyltransferase"/>
    <property type="match status" value="1"/>
</dbReference>
<comment type="similarity">
    <text evidence="3 9">Belongs to the SHMT family.</text>
</comment>
<feature type="domain" description="Serine hydroxymethyltransferase-like" evidence="11">
    <location>
        <begin position="3"/>
        <end position="389"/>
    </location>
</feature>
<comment type="pathway">
    <text evidence="9">Amino-acid biosynthesis; glycine biosynthesis; glycine from L-serine: step 1/1.</text>
</comment>
<evidence type="ECO:0000256" key="1">
    <source>
        <dbReference type="ARBA" id="ARBA00001933"/>
    </source>
</evidence>
<dbReference type="GO" id="GO:0030170">
    <property type="term" value="F:pyridoxal phosphate binding"/>
    <property type="evidence" value="ECO:0007669"/>
    <property type="project" value="UniProtKB-UniRule"/>
</dbReference>
<dbReference type="EC" id="2.1.2.1" evidence="9"/>
<dbReference type="InterPro" id="IPR015424">
    <property type="entry name" value="PyrdxlP-dep_Trfase"/>
</dbReference>
<keyword evidence="5 9" id="KW-0963">Cytoplasm</keyword>
<dbReference type="PIRSF" id="PIRSF000412">
    <property type="entry name" value="SHMT"/>
    <property type="match status" value="1"/>
</dbReference>
<feature type="site" description="Plays an important role in substrate specificity" evidence="9">
    <location>
        <position position="224"/>
    </location>
</feature>
<dbReference type="InterPro" id="IPR039429">
    <property type="entry name" value="SHMT-like_dom"/>
</dbReference>
<accession>A0A1G2DZ77</accession>
<feature type="binding site" evidence="9">
    <location>
        <position position="116"/>
    </location>
    <ligand>
        <name>(6S)-5,6,7,8-tetrahydrofolate</name>
        <dbReference type="ChEBI" id="CHEBI:57453"/>
    </ligand>
</feature>
<dbReference type="GO" id="GO:0008168">
    <property type="term" value="F:methyltransferase activity"/>
    <property type="evidence" value="ECO:0007669"/>
    <property type="project" value="UniProtKB-KW"/>
</dbReference>
<dbReference type="Proteomes" id="UP000176755">
    <property type="component" value="Unassembled WGS sequence"/>
</dbReference>
<dbReference type="InterPro" id="IPR001085">
    <property type="entry name" value="Ser_HO-MeTrfase"/>
</dbReference>
<dbReference type="CDD" id="cd00378">
    <property type="entry name" value="SHMT"/>
    <property type="match status" value="1"/>
</dbReference>
<keyword evidence="6 9" id="KW-0554">One-carbon metabolism</keyword>
<dbReference type="InterPro" id="IPR049943">
    <property type="entry name" value="Ser_HO-MeTrfase-like"/>
</dbReference>
<dbReference type="PANTHER" id="PTHR11680">
    <property type="entry name" value="SERINE HYDROXYMETHYLTRANSFERASE"/>
    <property type="match status" value="1"/>
</dbReference>
<comment type="subcellular location">
    <subcellularLocation>
        <location evidence="2 9">Cytoplasm</location>
    </subcellularLocation>
</comment>
<dbReference type="STRING" id="1801663.A2175_00915"/>
<protein>
    <recommendedName>
        <fullName evidence="9">Serine hydroxymethyltransferase</fullName>
        <shortName evidence="9">SHMT</shortName>
        <shortName evidence="9">Serine methylase</shortName>
        <ecNumber evidence="9">2.1.2.1</ecNumber>
    </recommendedName>
</protein>
<evidence type="ECO:0000256" key="9">
    <source>
        <dbReference type="HAMAP-Rule" id="MF_00051"/>
    </source>
</evidence>
<gene>
    <name evidence="9" type="primary">glyA</name>
    <name evidence="12" type="ORF">A2175_00915</name>
</gene>
<dbReference type="AlphaFoldDB" id="A0A1G2DZ77"/>
<comment type="catalytic activity">
    <reaction evidence="9">
        <text>(6R)-5,10-methylene-5,6,7,8-tetrahydrofolate + glycine + H2O = (6S)-5,6,7,8-tetrahydrofolate + L-serine</text>
        <dbReference type="Rhea" id="RHEA:15481"/>
        <dbReference type="ChEBI" id="CHEBI:15377"/>
        <dbReference type="ChEBI" id="CHEBI:15636"/>
        <dbReference type="ChEBI" id="CHEBI:33384"/>
        <dbReference type="ChEBI" id="CHEBI:57305"/>
        <dbReference type="ChEBI" id="CHEBI:57453"/>
        <dbReference type="EC" id="2.1.2.1"/>
    </reaction>
</comment>
<evidence type="ECO:0000313" key="13">
    <source>
        <dbReference type="Proteomes" id="UP000176755"/>
    </source>
</evidence>
<feature type="modified residue" description="N6-(pyridoxal phosphate)lysine" evidence="9 10">
    <location>
        <position position="225"/>
    </location>
</feature>